<dbReference type="Gene3D" id="3.30.40.10">
    <property type="entry name" value="Zinc/RING finger domain, C3HC4 (zinc finger)"/>
    <property type="match status" value="1"/>
</dbReference>
<sequence length="332" mass="36974">MYMNLVKNNEVGSSVYSPRSNRICRRKGSVEIPIRKQPSSLSPSGRLSKTRCAVSDDIHAIARTFKARMANAVSKMTGATATTTCNNEQPKEMAPSSGVVSYQLKNMELLKQYLIFLSLETTVRLEKQDNGNHAILIDPPNERLPHPGARLIESLVHNTPCKMSNTLEDHASRRRIHCICDHPTKDHGHLIQCNDCEHWLHFDCLDITKDMLPSKLTCPHCILALDSLGIQQHHHYQHHQTPLKRMAWRYAARYNSQRMAAMIDYSSSSEDDASDIDDDDGDMSSSTAISSEASTPEAFYYDASAATPNLLKASMDVLAAELSSSLCSGIED</sequence>
<dbReference type="VEuPathDB" id="FungiDB:LCOR_00326.1"/>
<evidence type="ECO:0000256" key="3">
    <source>
        <dbReference type="ARBA" id="ARBA00022833"/>
    </source>
</evidence>
<dbReference type="PROSITE" id="PS50016">
    <property type="entry name" value="ZF_PHD_2"/>
    <property type="match status" value="1"/>
</dbReference>
<organism evidence="7 8">
    <name type="scientific">Lichtheimia corymbifera JMRC:FSU:9682</name>
    <dbReference type="NCBI Taxonomy" id="1263082"/>
    <lineage>
        <taxon>Eukaryota</taxon>
        <taxon>Fungi</taxon>
        <taxon>Fungi incertae sedis</taxon>
        <taxon>Mucoromycota</taxon>
        <taxon>Mucoromycotina</taxon>
        <taxon>Mucoromycetes</taxon>
        <taxon>Mucorales</taxon>
        <taxon>Lichtheimiaceae</taxon>
        <taxon>Lichtheimia</taxon>
    </lineage>
</organism>
<dbReference type="GO" id="GO:0008270">
    <property type="term" value="F:zinc ion binding"/>
    <property type="evidence" value="ECO:0007669"/>
    <property type="project" value="UniProtKB-KW"/>
</dbReference>
<comment type="caution">
    <text evidence="7">The sequence shown here is derived from an EMBL/GenBank/DDBJ whole genome shotgun (WGS) entry which is preliminary data.</text>
</comment>
<evidence type="ECO:0000313" key="7">
    <source>
        <dbReference type="EMBL" id="CDH48550.1"/>
    </source>
</evidence>
<keyword evidence="1" id="KW-0479">Metal-binding</keyword>
<accession>A0A068RFT2</accession>
<keyword evidence="3" id="KW-0862">Zinc</keyword>
<feature type="domain" description="PHD-type" evidence="6">
    <location>
        <begin position="175"/>
        <end position="224"/>
    </location>
</feature>
<reference evidence="7" key="1">
    <citation type="submission" date="2013-08" db="EMBL/GenBank/DDBJ databases">
        <title>Gene expansion shapes genome architecture in the human pathogen Lichtheimia corymbifera: an evolutionary genomics analysis in the ancient terrestrial Mucorales (Mucoromycotina).</title>
        <authorList>
            <person name="Schwartze V.U."/>
            <person name="Winter S."/>
            <person name="Shelest E."/>
            <person name="Marcet-Houben M."/>
            <person name="Horn F."/>
            <person name="Wehner S."/>
            <person name="Hoffmann K."/>
            <person name="Riege K."/>
            <person name="Sammeth M."/>
            <person name="Nowrousian M."/>
            <person name="Valiante V."/>
            <person name="Linde J."/>
            <person name="Jacobsen I.D."/>
            <person name="Marz M."/>
            <person name="Brakhage A.A."/>
            <person name="Gabaldon T."/>
            <person name="Bocker S."/>
            <person name="Voigt K."/>
        </authorList>
    </citation>
    <scope>NUCLEOTIDE SEQUENCE [LARGE SCALE GENOMIC DNA]</scope>
    <source>
        <strain evidence="7">FSU 9682</strain>
    </source>
</reference>
<dbReference type="SMART" id="SM00249">
    <property type="entry name" value="PHD"/>
    <property type="match status" value="1"/>
</dbReference>
<keyword evidence="2 4" id="KW-0863">Zinc-finger</keyword>
<name>A0A068RFT2_9FUNG</name>
<feature type="compositionally biased region" description="Low complexity" evidence="5">
    <location>
        <begin position="283"/>
        <end position="292"/>
    </location>
</feature>
<evidence type="ECO:0000256" key="5">
    <source>
        <dbReference type="SAM" id="MobiDB-lite"/>
    </source>
</evidence>
<evidence type="ECO:0000256" key="2">
    <source>
        <dbReference type="ARBA" id="ARBA00022771"/>
    </source>
</evidence>
<evidence type="ECO:0000259" key="6">
    <source>
        <dbReference type="PROSITE" id="PS50016"/>
    </source>
</evidence>
<proteinExistence type="predicted"/>
<keyword evidence="8" id="KW-1185">Reference proteome</keyword>
<protein>
    <recommendedName>
        <fullName evidence="6">PHD-type domain-containing protein</fullName>
    </recommendedName>
</protein>
<dbReference type="STRING" id="1263082.A0A068RFT2"/>
<feature type="compositionally biased region" description="Acidic residues" evidence="5">
    <location>
        <begin position="269"/>
        <end position="282"/>
    </location>
</feature>
<dbReference type="Proteomes" id="UP000027586">
    <property type="component" value="Unassembled WGS sequence"/>
</dbReference>
<gene>
    <name evidence="7" type="ORF">LCOR_00326.1</name>
</gene>
<dbReference type="InterPro" id="IPR001965">
    <property type="entry name" value="Znf_PHD"/>
</dbReference>
<evidence type="ECO:0000256" key="4">
    <source>
        <dbReference type="PROSITE-ProRule" id="PRU00146"/>
    </source>
</evidence>
<dbReference type="PROSITE" id="PS01359">
    <property type="entry name" value="ZF_PHD_1"/>
    <property type="match status" value="1"/>
</dbReference>
<dbReference type="SUPFAM" id="SSF57903">
    <property type="entry name" value="FYVE/PHD zinc finger"/>
    <property type="match status" value="1"/>
</dbReference>
<dbReference type="AlphaFoldDB" id="A0A068RFT2"/>
<evidence type="ECO:0000313" key="8">
    <source>
        <dbReference type="Proteomes" id="UP000027586"/>
    </source>
</evidence>
<dbReference type="InterPro" id="IPR011011">
    <property type="entry name" value="Znf_FYVE_PHD"/>
</dbReference>
<feature type="region of interest" description="Disordered" evidence="5">
    <location>
        <begin position="269"/>
        <end position="292"/>
    </location>
</feature>
<evidence type="ECO:0000256" key="1">
    <source>
        <dbReference type="ARBA" id="ARBA00022723"/>
    </source>
</evidence>
<dbReference type="EMBL" id="CBTN010000001">
    <property type="protein sequence ID" value="CDH48550.1"/>
    <property type="molecule type" value="Genomic_DNA"/>
</dbReference>
<dbReference type="InterPro" id="IPR019786">
    <property type="entry name" value="Zinc_finger_PHD-type_CS"/>
</dbReference>
<dbReference type="InterPro" id="IPR019787">
    <property type="entry name" value="Znf_PHD-finger"/>
</dbReference>
<dbReference type="InterPro" id="IPR013083">
    <property type="entry name" value="Znf_RING/FYVE/PHD"/>
</dbReference>
<dbReference type="OrthoDB" id="418595at2759"/>
<dbReference type="Pfam" id="PF00628">
    <property type="entry name" value="PHD"/>
    <property type="match status" value="1"/>
</dbReference>